<name>A0A1G1ZQK1_9BACT</name>
<evidence type="ECO:0000256" key="5">
    <source>
        <dbReference type="ARBA" id="ARBA00022842"/>
    </source>
</evidence>
<evidence type="ECO:0000313" key="8">
    <source>
        <dbReference type="EMBL" id="OGY66077.1"/>
    </source>
</evidence>
<keyword evidence="3" id="KW-0597">Phosphoprotein</keyword>
<evidence type="ECO:0000256" key="1">
    <source>
        <dbReference type="ARBA" id="ARBA00001946"/>
    </source>
</evidence>
<comment type="cofactor">
    <cofactor evidence="1">
        <name>Mg(2+)</name>
        <dbReference type="ChEBI" id="CHEBI:18420"/>
    </cofactor>
</comment>
<accession>A0A1G1ZQK1</accession>
<proteinExistence type="inferred from homology"/>
<dbReference type="InterPro" id="IPR016066">
    <property type="entry name" value="A-D-PHexomutase_CS"/>
</dbReference>
<keyword evidence="4" id="KW-0479">Metal-binding</keyword>
<reference evidence="8 9" key="1">
    <citation type="journal article" date="2016" name="Nat. Commun.">
        <title>Thousands of microbial genomes shed light on interconnected biogeochemical processes in an aquifer system.</title>
        <authorList>
            <person name="Anantharaman K."/>
            <person name="Brown C.T."/>
            <person name="Hug L.A."/>
            <person name="Sharon I."/>
            <person name="Castelle C.J."/>
            <person name="Probst A.J."/>
            <person name="Thomas B.C."/>
            <person name="Singh A."/>
            <person name="Wilkins M.J."/>
            <person name="Karaoz U."/>
            <person name="Brodie E.L."/>
            <person name="Williams K.H."/>
            <person name="Hubbard S.S."/>
            <person name="Banfield J.F."/>
        </authorList>
    </citation>
    <scope>NUCLEOTIDE SEQUENCE [LARGE SCALE GENOMIC DNA]</scope>
</reference>
<dbReference type="GO" id="GO:0016868">
    <property type="term" value="F:intramolecular phosphotransferase activity"/>
    <property type="evidence" value="ECO:0007669"/>
    <property type="project" value="InterPro"/>
</dbReference>
<evidence type="ECO:0000256" key="2">
    <source>
        <dbReference type="ARBA" id="ARBA00010231"/>
    </source>
</evidence>
<dbReference type="GO" id="GO:0005975">
    <property type="term" value="P:carbohydrate metabolic process"/>
    <property type="evidence" value="ECO:0007669"/>
    <property type="project" value="InterPro"/>
</dbReference>
<dbReference type="EMBL" id="MHJI01000010">
    <property type="protein sequence ID" value="OGY66077.1"/>
    <property type="molecule type" value="Genomic_DNA"/>
</dbReference>
<protein>
    <recommendedName>
        <fullName evidence="7">Alpha-D-phosphohexomutase alpha/beta/alpha domain-containing protein</fullName>
    </recommendedName>
</protein>
<gene>
    <name evidence="8" type="ORF">A3A04_00735</name>
</gene>
<dbReference type="PROSITE" id="PS00710">
    <property type="entry name" value="PGM_PMM"/>
    <property type="match status" value="1"/>
</dbReference>
<organism evidence="8 9">
    <name type="scientific">Candidatus Harrisonbacteria bacterium RIFCSPLOWO2_01_FULL_40_28</name>
    <dbReference type="NCBI Taxonomy" id="1798406"/>
    <lineage>
        <taxon>Bacteria</taxon>
        <taxon>Candidatus Harrisoniibacteriota</taxon>
    </lineage>
</organism>
<keyword evidence="6" id="KW-0413">Isomerase</keyword>
<dbReference type="Pfam" id="PF02878">
    <property type="entry name" value="PGM_PMM_I"/>
    <property type="match status" value="1"/>
</dbReference>
<dbReference type="Proteomes" id="UP000178517">
    <property type="component" value="Unassembled WGS sequence"/>
</dbReference>
<dbReference type="AlphaFoldDB" id="A0A1G1ZQK1"/>
<feature type="domain" description="Alpha-D-phosphohexomutase alpha/beta/alpha" evidence="7">
    <location>
        <begin position="6"/>
        <end position="130"/>
    </location>
</feature>
<dbReference type="Gene3D" id="3.40.120.10">
    <property type="entry name" value="Alpha-D-Glucose-1,6-Bisphosphate, subunit A, domain 3"/>
    <property type="match status" value="1"/>
</dbReference>
<comment type="similarity">
    <text evidence="2">Belongs to the phosphohexose mutase family.</text>
</comment>
<evidence type="ECO:0000256" key="6">
    <source>
        <dbReference type="ARBA" id="ARBA00023235"/>
    </source>
</evidence>
<dbReference type="SUPFAM" id="SSF53738">
    <property type="entry name" value="Phosphoglucomutase, first 3 domains"/>
    <property type="match status" value="1"/>
</dbReference>
<evidence type="ECO:0000259" key="7">
    <source>
        <dbReference type="Pfam" id="PF02878"/>
    </source>
</evidence>
<dbReference type="PANTHER" id="PTHR43771">
    <property type="entry name" value="PHOSPHOMANNOMUTASE"/>
    <property type="match status" value="1"/>
</dbReference>
<keyword evidence="5" id="KW-0460">Magnesium</keyword>
<evidence type="ECO:0000313" key="9">
    <source>
        <dbReference type="Proteomes" id="UP000178517"/>
    </source>
</evidence>
<dbReference type="STRING" id="1798406.A3A04_00735"/>
<sequence length="134" mass="14698">MINPHIFKAYDIRGIYPTEINENAIHEIGIAFGHYLKNGLVVIGHDARLSSSSLYSAIIKALKGYSNELSIIEGGAMTTPMLYFLVGRRGADAGIMITASHNPKEYNGLKIVKKEAEPFSGKDIYALINNLSNE</sequence>
<dbReference type="PANTHER" id="PTHR43771:SF1">
    <property type="entry name" value="PHOSPHOMANNOMUTASE"/>
    <property type="match status" value="1"/>
</dbReference>
<evidence type="ECO:0000256" key="3">
    <source>
        <dbReference type="ARBA" id="ARBA00022553"/>
    </source>
</evidence>
<dbReference type="InterPro" id="IPR016055">
    <property type="entry name" value="A-D-PHexomutase_a/b/a-I/II/III"/>
</dbReference>
<evidence type="ECO:0000256" key="4">
    <source>
        <dbReference type="ARBA" id="ARBA00022723"/>
    </source>
</evidence>
<dbReference type="InterPro" id="IPR005844">
    <property type="entry name" value="A-D-PHexomutase_a/b/a-I"/>
</dbReference>
<dbReference type="GO" id="GO:0000287">
    <property type="term" value="F:magnesium ion binding"/>
    <property type="evidence" value="ECO:0007669"/>
    <property type="project" value="InterPro"/>
</dbReference>
<comment type="caution">
    <text evidence="8">The sequence shown here is derived from an EMBL/GenBank/DDBJ whole genome shotgun (WGS) entry which is preliminary data.</text>
</comment>